<evidence type="ECO:0000256" key="1">
    <source>
        <dbReference type="SAM" id="SignalP"/>
    </source>
</evidence>
<gene>
    <name evidence="3" type="ORF">H6B30_12075</name>
</gene>
<keyword evidence="4" id="KW-1185">Reference proteome</keyword>
<protein>
    <submittedName>
        <fullName evidence="3">PorT family protein</fullName>
    </submittedName>
</protein>
<evidence type="ECO:0000313" key="3">
    <source>
        <dbReference type="EMBL" id="MBM6662478.1"/>
    </source>
</evidence>
<evidence type="ECO:0000313" key="4">
    <source>
        <dbReference type="Proteomes" id="UP000764045"/>
    </source>
</evidence>
<feature type="signal peptide" evidence="1">
    <location>
        <begin position="1"/>
        <end position="21"/>
    </location>
</feature>
<comment type="caution">
    <text evidence="3">The sequence shown here is derived from an EMBL/GenBank/DDBJ whole genome shotgun (WGS) entry which is preliminary data.</text>
</comment>
<dbReference type="InterPro" id="IPR025665">
    <property type="entry name" value="Beta-barrel_OMP_2"/>
</dbReference>
<proteinExistence type="predicted"/>
<feature type="domain" description="Outer membrane protein beta-barrel" evidence="2">
    <location>
        <begin position="27"/>
        <end position="189"/>
    </location>
</feature>
<dbReference type="Pfam" id="PF13568">
    <property type="entry name" value="OMP_b-brl_2"/>
    <property type="match status" value="1"/>
</dbReference>
<dbReference type="RefSeq" id="WP_205110909.1">
    <property type="nucleotide sequence ID" value="NZ_JACJJL010000022.1"/>
</dbReference>
<evidence type="ECO:0000259" key="2">
    <source>
        <dbReference type="Pfam" id="PF13568"/>
    </source>
</evidence>
<accession>A0A938WQW9</accession>
<keyword evidence="1" id="KW-0732">Signal</keyword>
<dbReference type="Proteomes" id="UP000764045">
    <property type="component" value="Unassembled WGS sequence"/>
</dbReference>
<feature type="chain" id="PRO_5037921275" evidence="1">
    <location>
        <begin position="22"/>
        <end position="211"/>
    </location>
</feature>
<name>A0A938WQW9_9BACT</name>
<dbReference type="EMBL" id="JACJJL010000022">
    <property type="protein sequence ID" value="MBM6662478.1"/>
    <property type="molecule type" value="Genomic_DNA"/>
</dbReference>
<dbReference type="AlphaFoldDB" id="A0A938WQW9"/>
<reference evidence="3 4" key="1">
    <citation type="journal article" date="2021" name="Sci. Rep.">
        <title>The distribution of antibiotic resistance genes in chicken gut microbiota commensals.</title>
        <authorList>
            <person name="Juricova H."/>
            <person name="Matiasovicova J."/>
            <person name="Kubasova T."/>
            <person name="Cejkova D."/>
            <person name="Rychlik I."/>
        </authorList>
    </citation>
    <scope>NUCLEOTIDE SEQUENCE [LARGE SCALE GENOMIC DNA]</scope>
    <source>
        <strain evidence="3 4">An819</strain>
    </source>
</reference>
<organism evidence="3 4">
    <name type="scientific">Marseilla massiliensis</name>
    <dbReference type="NCBI Taxonomy" id="1841864"/>
    <lineage>
        <taxon>Bacteria</taxon>
        <taxon>Pseudomonadati</taxon>
        <taxon>Bacteroidota</taxon>
        <taxon>Bacteroidia</taxon>
        <taxon>Bacteroidales</taxon>
        <taxon>Prevotellaceae</taxon>
        <taxon>Marseilla</taxon>
    </lineage>
</organism>
<sequence length="211" mass="22696">MDKWISKAAAGVLAAGLMAVAAQEAAAQKQRGDIFLLPQAGVNVSRLSDYDVLIGNTKQAATMESSSKAGLTAGLEAEYMVTGRLGARLGLLYSEQGDRVKNVPEADIKTRLKYLSIPLTAHYYVTDWLGVHAGVQYSRLIDDNCMSGADIGVTPDLYSAEDWSIPVGASVEYCNVVLSASYVFGLSKVCPPLGSTRNRSLWITLGYRVRL</sequence>
<dbReference type="Gene3D" id="2.40.160.20">
    <property type="match status" value="1"/>
</dbReference>